<evidence type="ECO:0000313" key="4">
    <source>
        <dbReference type="EMBL" id="SYW75001.1"/>
    </source>
</evidence>
<evidence type="ECO:0000313" key="6">
    <source>
        <dbReference type="Proteomes" id="UP000658997"/>
    </source>
</evidence>
<feature type="domain" description="Mmc1 C-terminal" evidence="2">
    <location>
        <begin position="466"/>
        <end position="647"/>
    </location>
</feature>
<dbReference type="PANTHER" id="PTHR38644:SF1">
    <property type="entry name" value="EXPRESSED PROTEIN"/>
    <property type="match status" value="1"/>
</dbReference>
<reference evidence="3" key="1">
    <citation type="submission" date="2016-04" db="EMBL/GenBank/DDBJ databases">
        <authorList>
            <person name="Evans L.H."/>
            <person name="Alamgir A."/>
            <person name="Owens N."/>
            <person name="Weber N.D."/>
            <person name="Virtaneva K."/>
            <person name="Barbian K."/>
            <person name="Babar A."/>
            <person name="Rosenke K."/>
        </authorList>
    </citation>
    <scope>NUCLEOTIDE SEQUENCE</scope>
    <source>
        <strain evidence="3">UB2112</strain>
    </source>
</reference>
<dbReference type="EMBL" id="LT558121">
    <property type="protein sequence ID" value="SAM81728.1"/>
    <property type="molecule type" value="Genomic_DNA"/>
</dbReference>
<reference evidence="4" key="3">
    <citation type="submission" date="2018-08" db="EMBL/GenBank/DDBJ databases">
        <authorList>
            <person name="Guldener U."/>
        </authorList>
    </citation>
    <scope>NUCLEOTIDE SEQUENCE</scope>
    <source>
        <strain evidence="4">UB2</strain>
    </source>
</reference>
<dbReference type="EMBL" id="ULHB01000004">
    <property type="protein sequence ID" value="SYW75001.1"/>
    <property type="molecule type" value="Genomic_DNA"/>
</dbReference>
<evidence type="ECO:0000259" key="2">
    <source>
        <dbReference type="Pfam" id="PF23868"/>
    </source>
</evidence>
<evidence type="ECO:0000313" key="5">
    <source>
        <dbReference type="Proteomes" id="UP000179920"/>
    </source>
</evidence>
<dbReference type="Pfam" id="PF23868">
    <property type="entry name" value="Mmc1_C"/>
    <property type="match status" value="1"/>
</dbReference>
<organism evidence="3 5">
    <name type="scientific">Ustilago bromivora</name>
    <dbReference type="NCBI Taxonomy" id="307758"/>
    <lineage>
        <taxon>Eukaryota</taxon>
        <taxon>Fungi</taxon>
        <taxon>Dikarya</taxon>
        <taxon>Basidiomycota</taxon>
        <taxon>Ustilaginomycotina</taxon>
        <taxon>Ustilaginomycetes</taxon>
        <taxon>Ustilaginales</taxon>
        <taxon>Ustilaginaceae</taxon>
        <taxon>Ustilago</taxon>
    </lineage>
</organism>
<reference evidence="5" key="2">
    <citation type="submission" date="2016-04" db="EMBL/GenBank/DDBJ databases">
        <authorList>
            <person name="Guldener U."/>
            <person name="Guldener U."/>
        </authorList>
    </citation>
    <scope>NUCLEOTIDE SEQUENCE [LARGE SCALE GENOMIC DNA]</scope>
    <source>
        <strain evidence="5">UB2112</strain>
    </source>
</reference>
<proteinExistence type="predicted"/>
<name>A0A1K0G2S6_9BASI</name>
<sequence length="763" mass="83619">MPSRAPSIGARCCLRIRSQRSARLSWQSSCVPARRTLVTAAPTTASLLRNGVTTCARKGFHTASTHRQAVEVANSTQSSHSPTALEAESIPDIARRAQSIADPNQRILTAEWTNRVELLNRKAQNFGAISEGDRVPTRMVVVGSSLSQTQQLLTAMVDEPLREISKGRSNEAEAIVSALASLPPSTPFTIKYNPGPFQLLSNKTAALDRHWLQQSNLEITVLLDPTASAESTYDLIYDSEAVIFVSDDYALSQSARRPRNADERGNTIYELLSRFAVKPHIYLAVNSILGLDRSQILDGLESATGASVADLVAPHLVPVRISDALAANSALRQALDKQEPQTPSHSNLSPTSTGYWDEFSGHYQRSNVGSLIQLVQNLRAKQESKTLVAQSAAFLLHHCLEEALATVKRNLACLYELRSLASQAKEREQTTLKQSLERIWPPSTAYTGQLSRDEIKIWRPALPGSQSAVDEAMQQTDDLIESTFDTKLQWWKLIWKADDVRKELESACAGFAASLESDLAYESGRLATLQVEKVQTAKQHLLQFRRLAHQLGPNIASASRDVALLTNEAEAYRSTKLRTIEPSTLMEPIHRRRAQLLETGGPIDVLASKSRKLAVTSSAAVAVTAAGVGSASVLGASLGLDASSASLALDPSTGLGLGLLTLTLVGWRMQGQFGKLRRRFREDWQRFSEGLDQDLKNNFETVLRQQINGPSDLVSSRILSLTRLWGNNVQRQENLVRSVAAQTPHHVDTTNKVNAEAKARESL</sequence>
<dbReference type="PANTHER" id="PTHR38644">
    <property type="entry name" value="EXPRESSED PROTEIN"/>
    <property type="match status" value="1"/>
</dbReference>
<feature type="region of interest" description="Disordered" evidence="1">
    <location>
        <begin position="332"/>
        <end position="351"/>
    </location>
</feature>
<dbReference type="Proteomes" id="UP000658997">
    <property type="component" value="Unassembled WGS sequence"/>
</dbReference>
<dbReference type="Proteomes" id="UP000179920">
    <property type="component" value="Chromosome V"/>
</dbReference>
<protein>
    <recommendedName>
        <fullName evidence="2">Mmc1 C-terminal domain-containing protein</fullName>
    </recommendedName>
</protein>
<keyword evidence="6" id="KW-1185">Reference proteome</keyword>
<accession>A0A1K0G2S6</accession>
<evidence type="ECO:0000313" key="3">
    <source>
        <dbReference type="EMBL" id="SAM81728.1"/>
    </source>
</evidence>
<evidence type="ECO:0000256" key="1">
    <source>
        <dbReference type="SAM" id="MobiDB-lite"/>
    </source>
</evidence>
<dbReference type="AlphaFoldDB" id="A0A1K0G2S6"/>
<gene>
    <name evidence="4" type="ORF">UBRO2_00411</name>
    <name evidence="3" type="ORF">UBRO_03145</name>
</gene>
<feature type="compositionally biased region" description="Polar residues" evidence="1">
    <location>
        <begin position="340"/>
        <end position="351"/>
    </location>
</feature>
<dbReference type="InterPro" id="IPR056196">
    <property type="entry name" value="Mmc1_C"/>
</dbReference>
<dbReference type="OrthoDB" id="5319015at2759"/>